<evidence type="ECO:0000256" key="4">
    <source>
        <dbReference type="ARBA" id="ARBA00008391"/>
    </source>
</evidence>
<dbReference type="GO" id="GO:0006695">
    <property type="term" value="P:cholesterol biosynthetic process"/>
    <property type="evidence" value="ECO:0007669"/>
    <property type="project" value="InterPro"/>
</dbReference>
<dbReference type="EMBL" id="ML996158">
    <property type="protein sequence ID" value="KAF2733663.1"/>
    <property type="molecule type" value="Genomic_DNA"/>
</dbReference>
<dbReference type="GO" id="GO:0004631">
    <property type="term" value="F:phosphomevalonate kinase activity"/>
    <property type="evidence" value="ECO:0007669"/>
    <property type="project" value="InterPro"/>
</dbReference>
<gene>
    <name evidence="12" type="ORF">EJ04DRAFT_605191</name>
</gene>
<evidence type="ECO:0000259" key="11">
    <source>
        <dbReference type="Pfam" id="PF00156"/>
    </source>
</evidence>
<comment type="similarity">
    <text evidence="4">Belongs to the purine/pyrimidine phosphoribosyltransferase family.</text>
</comment>
<dbReference type="PANTHER" id="PTHR11776">
    <property type="entry name" value="ADENINE PHOSPHORIBOSYLTRANSFERASE"/>
    <property type="match status" value="1"/>
</dbReference>
<dbReference type="GO" id="GO:0006166">
    <property type="term" value="P:purine ribonucleoside salvage"/>
    <property type="evidence" value="ECO:0007669"/>
    <property type="project" value="UniProtKB-KW"/>
</dbReference>
<dbReference type="Gene3D" id="3.40.50.2020">
    <property type="match status" value="1"/>
</dbReference>
<dbReference type="CDD" id="cd06223">
    <property type="entry name" value="PRTases_typeI"/>
    <property type="match status" value="1"/>
</dbReference>
<keyword evidence="8" id="KW-0328">Glycosyltransferase</keyword>
<dbReference type="OrthoDB" id="3793364at2759"/>
<dbReference type="InterPro" id="IPR005919">
    <property type="entry name" value="Pmev_kin_anim"/>
</dbReference>
<dbReference type="Pfam" id="PF04275">
    <property type="entry name" value="P-mevalo_kinase"/>
    <property type="match status" value="1"/>
</dbReference>
<protein>
    <recommendedName>
        <fullName evidence="6">adenine phosphoribosyltransferase</fullName>
        <ecNumber evidence="6">2.4.2.7</ecNumber>
    </recommendedName>
</protein>
<comment type="pathway">
    <text evidence="3">Purine metabolism; AMP biosynthesis via salvage pathway; AMP from adenine: step 1/1.</text>
</comment>
<evidence type="ECO:0000256" key="8">
    <source>
        <dbReference type="ARBA" id="ARBA00022676"/>
    </source>
</evidence>
<keyword evidence="7" id="KW-0963">Cytoplasm</keyword>
<dbReference type="EC" id="2.4.2.7" evidence="6"/>
<comment type="subunit">
    <text evidence="5">Homodimer.</text>
</comment>
<evidence type="ECO:0000256" key="2">
    <source>
        <dbReference type="ARBA" id="ARBA00004496"/>
    </source>
</evidence>
<dbReference type="GO" id="GO:0003999">
    <property type="term" value="F:adenine phosphoribosyltransferase activity"/>
    <property type="evidence" value="ECO:0007669"/>
    <property type="project" value="UniProtKB-EC"/>
</dbReference>
<dbReference type="InterPro" id="IPR050120">
    <property type="entry name" value="Adenine_PRTase"/>
</dbReference>
<organism evidence="12 13">
    <name type="scientific">Polyplosphaeria fusca</name>
    <dbReference type="NCBI Taxonomy" id="682080"/>
    <lineage>
        <taxon>Eukaryota</taxon>
        <taxon>Fungi</taxon>
        <taxon>Dikarya</taxon>
        <taxon>Ascomycota</taxon>
        <taxon>Pezizomycotina</taxon>
        <taxon>Dothideomycetes</taxon>
        <taxon>Pleosporomycetidae</taxon>
        <taxon>Pleosporales</taxon>
        <taxon>Tetraplosphaeriaceae</taxon>
        <taxon>Polyplosphaeria</taxon>
    </lineage>
</organism>
<name>A0A9P4V219_9PLEO</name>
<comment type="catalytic activity">
    <reaction evidence="1">
        <text>AMP + diphosphate = 5-phospho-alpha-D-ribose 1-diphosphate + adenine</text>
        <dbReference type="Rhea" id="RHEA:16609"/>
        <dbReference type="ChEBI" id="CHEBI:16708"/>
        <dbReference type="ChEBI" id="CHEBI:33019"/>
        <dbReference type="ChEBI" id="CHEBI:58017"/>
        <dbReference type="ChEBI" id="CHEBI:456215"/>
        <dbReference type="EC" id="2.4.2.7"/>
    </reaction>
</comment>
<dbReference type="PANTHER" id="PTHR11776:SF7">
    <property type="entry name" value="PHOSPHORIBOSYLTRANSFERASE DOMAIN-CONTAINING PROTEIN"/>
    <property type="match status" value="1"/>
</dbReference>
<accession>A0A9P4V219</accession>
<dbReference type="Gene3D" id="3.40.50.300">
    <property type="entry name" value="P-loop containing nucleotide triphosphate hydrolases"/>
    <property type="match status" value="1"/>
</dbReference>
<evidence type="ECO:0000256" key="9">
    <source>
        <dbReference type="ARBA" id="ARBA00022679"/>
    </source>
</evidence>
<dbReference type="GO" id="GO:0005829">
    <property type="term" value="C:cytosol"/>
    <property type="evidence" value="ECO:0007669"/>
    <property type="project" value="TreeGrafter"/>
</dbReference>
<sequence>MESTLKLIVVVTGKHGAGKDFCGQVWASTLEDHDHDTRAVSISDVTKREYADATGTDYDRLVFDRPYKEHHRAALTAFFQQQVESRPELPEEHFLSLVAKDKDADVLIITGMRDEAPVANMAHLVPNVKVIEVRVKASRIMRQTVPGGYHANVNDTGPSDENCCPSLVFGNNESGVKAAEEFARKHLLPLVHEDLQKLSDMVRVVPDFPQPGVNFRHVLGISQKPDGLALCTRLLHSHFSGSWPKVDAVVCCEAGGYVFASALAMWADRPLVLIRKAGKLPPLTLLTVKPLSYISKLAPAQDQEQRIEVEQDALSGVKSVVVIDDVLSSGETLCGILQLLLQAGIQAGHVQALVVAEFPVHRGRAFLRQQGFGKVDVQSLMVFGGE</sequence>
<evidence type="ECO:0000256" key="10">
    <source>
        <dbReference type="ARBA" id="ARBA00022726"/>
    </source>
</evidence>
<dbReference type="SUPFAM" id="SSF53271">
    <property type="entry name" value="PRTase-like"/>
    <property type="match status" value="1"/>
</dbReference>
<evidence type="ECO:0000256" key="6">
    <source>
        <dbReference type="ARBA" id="ARBA00011893"/>
    </source>
</evidence>
<dbReference type="InterPro" id="IPR000836">
    <property type="entry name" value="PRTase_dom"/>
</dbReference>
<comment type="subcellular location">
    <subcellularLocation>
        <location evidence="2">Cytoplasm</location>
    </subcellularLocation>
</comment>
<evidence type="ECO:0000256" key="1">
    <source>
        <dbReference type="ARBA" id="ARBA00000868"/>
    </source>
</evidence>
<keyword evidence="13" id="KW-1185">Reference proteome</keyword>
<evidence type="ECO:0000256" key="7">
    <source>
        <dbReference type="ARBA" id="ARBA00022490"/>
    </source>
</evidence>
<comment type="caution">
    <text evidence="12">The sequence shown here is derived from an EMBL/GenBank/DDBJ whole genome shotgun (WGS) entry which is preliminary data.</text>
</comment>
<evidence type="ECO:0000256" key="5">
    <source>
        <dbReference type="ARBA" id="ARBA00011738"/>
    </source>
</evidence>
<evidence type="ECO:0000313" key="13">
    <source>
        <dbReference type="Proteomes" id="UP000799444"/>
    </source>
</evidence>
<dbReference type="InterPro" id="IPR027417">
    <property type="entry name" value="P-loop_NTPase"/>
</dbReference>
<feature type="domain" description="Phosphoribosyltransferase" evidence="11">
    <location>
        <begin position="221"/>
        <end position="354"/>
    </location>
</feature>
<keyword evidence="10" id="KW-0660">Purine salvage</keyword>
<dbReference type="Pfam" id="PF00156">
    <property type="entry name" value="Pribosyltran"/>
    <property type="match status" value="1"/>
</dbReference>
<dbReference type="Proteomes" id="UP000799444">
    <property type="component" value="Unassembled WGS sequence"/>
</dbReference>
<dbReference type="AlphaFoldDB" id="A0A9P4V219"/>
<keyword evidence="9" id="KW-0808">Transferase</keyword>
<reference evidence="12" key="1">
    <citation type="journal article" date="2020" name="Stud. Mycol.">
        <title>101 Dothideomycetes genomes: a test case for predicting lifestyles and emergence of pathogens.</title>
        <authorList>
            <person name="Haridas S."/>
            <person name="Albert R."/>
            <person name="Binder M."/>
            <person name="Bloem J."/>
            <person name="Labutti K."/>
            <person name="Salamov A."/>
            <person name="Andreopoulos B."/>
            <person name="Baker S."/>
            <person name="Barry K."/>
            <person name="Bills G."/>
            <person name="Bluhm B."/>
            <person name="Cannon C."/>
            <person name="Castanera R."/>
            <person name="Culley D."/>
            <person name="Daum C."/>
            <person name="Ezra D."/>
            <person name="Gonzalez J."/>
            <person name="Henrissat B."/>
            <person name="Kuo A."/>
            <person name="Liang C."/>
            <person name="Lipzen A."/>
            <person name="Lutzoni F."/>
            <person name="Magnuson J."/>
            <person name="Mondo S."/>
            <person name="Nolan M."/>
            <person name="Ohm R."/>
            <person name="Pangilinan J."/>
            <person name="Park H.-J."/>
            <person name="Ramirez L."/>
            <person name="Alfaro M."/>
            <person name="Sun H."/>
            <person name="Tritt A."/>
            <person name="Yoshinaga Y."/>
            <person name="Zwiers L.-H."/>
            <person name="Turgeon B."/>
            <person name="Goodwin S."/>
            <person name="Spatafora J."/>
            <person name="Crous P."/>
            <person name="Grigoriev I."/>
        </authorList>
    </citation>
    <scope>NUCLEOTIDE SEQUENCE</scope>
    <source>
        <strain evidence="12">CBS 125425</strain>
    </source>
</reference>
<evidence type="ECO:0000313" key="12">
    <source>
        <dbReference type="EMBL" id="KAF2733663.1"/>
    </source>
</evidence>
<dbReference type="InterPro" id="IPR029057">
    <property type="entry name" value="PRTase-like"/>
</dbReference>
<proteinExistence type="inferred from homology"/>
<evidence type="ECO:0000256" key="3">
    <source>
        <dbReference type="ARBA" id="ARBA00004659"/>
    </source>
</evidence>